<sequence>MVKILLITDTVGNVLRTLIDSVAFGKNLPDSIVLPAAATPEVNSPQAHSDLPPSSPLHWSPSPPPQTHHKVPRQVSKPLRSRVPTSQPPRPCAPTEIHPRQPTESVVPRSSHPTSCHEPARSLATQRDTRRHEYRKVVANPPLRKRKRDGAGEGEDTRNIRHMQGSNTQYNPGDHHHVQHNPMHLPRHQCSPSPSTHQYRYHRSRSPIRPQFPYTQESAAVAGPS</sequence>
<feature type="compositionally biased region" description="Basic and acidic residues" evidence="1">
    <location>
        <begin position="149"/>
        <end position="159"/>
    </location>
</feature>
<gene>
    <name evidence="2" type="ORF">AZE42_12953</name>
</gene>
<evidence type="ECO:0000313" key="3">
    <source>
        <dbReference type="Proteomes" id="UP000183567"/>
    </source>
</evidence>
<evidence type="ECO:0000313" key="2">
    <source>
        <dbReference type="EMBL" id="OJA16328.1"/>
    </source>
</evidence>
<organism evidence="2 3">
    <name type="scientific">Rhizopogon vesiculosus</name>
    <dbReference type="NCBI Taxonomy" id="180088"/>
    <lineage>
        <taxon>Eukaryota</taxon>
        <taxon>Fungi</taxon>
        <taxon>Dikarya</taxon>
        <taxon>Basidiomycota</taxon>
        <taxon>Agaricomycotina</taxon>
        <taxon>Agaricomycetes</taxon>
        <taxon>Agaricomycetidae</taxon>
        <taxon>Boletales</taxon>
        <taxon>Suillineae</taxon>
        <taxon>Rhizopogonaceae</taxon>
        <taxon>Rhizopogon</taxon>
    </lineage>
</organism>
<comment type="caution">
    <text evidence="2">The sequence shown here is derived from an EMBL/GenBank/DDBJ whole genome shotgun (WGS) entry which is preliminary data.</text>
</comment>
<reference evidence="2 3" key="1">
    <citation type="submission" date="2016-03" db="EMBL/GenBank/DDBJ databases">
        <title>Comparative genomics of the ectomycorrhizal sister species Rhizopogon vinicolor and Rhizopogon vesiculosus (Basidiomycota: Boletales) reveals a divergence of the mating type B locus.</title>
        <authorList>
            <person name="Mujic A.B."/>
            <person name="Kuo A."/>
            <person name="Tritt A."/>
            <person name="Lipzen A."/>
            <person name="Chen C."/>
            <person name="Johnson J."/>
            <person name="Sharma A."/>
            <person name="Barry K."/>
            <person name="Grigoriev I.V."/>
            <person name="Spatafora J.W."/>
        </authorList>
    </citation>
    <scope>NUCLEOTIDE SEQUENCE [LARGE SCALE GENOMIC DNA]</scope>
    <source>
        <strain evidence="2 3">AM-OR11-056</strain>
    </source>
</reference>
<feature type="compositionally biased region" description="Low complexity" evidence="1">
    <location>
        <begin position="48"/>
        <end position="60"/>
    </location>
</feature>
<dbReference type="Proteomes" id="UP000183567">
    <property type="component" value="Unassembled WGS sequence"/>
</dbReference>
<dbReference type="EMBL" id="LVVM01002649">
    <property type="protein sequence ID" value="OJA16328.1"/>
    <property type="molecule type" value="Genomic_DNA"/>
</dbReference>
<proteinExistence type="predicted"/>
<protein>
    <submittedName>
        <fullName evidence="2">Uncharacterized protein</fullName>
    </submittedName>
</protein>
<name>A0A1J8QSA8_9AGAM</name>
<keyword evidence="3" id="KW-1185">Reference proteome</keyword>
<evidence type="ECO:0000256" key="1">
    <source>
        <dbReference type="SAM" id="MobiDB-lite"/>
    </source>
</evidence>
<feature type="region of interest" description="Disordered" evidence="1">
    <location>
        <begin position="41"/>
        <end position="225"/>
    </location>
</feature>
<dbReference type="AlphaFoldDB" id="A0A1J8QSA8"/>
<accession>A0A1J8QSA8</accession>